<reference evidence="11" key="1">
    <citation type="submission" date="2025-08" db="UniProtKB">
        <authorList>
            <consortium name="Ensembl"/>
        </authorList>
    </citation>
    <scope>IDENTIFICATION</scope>
</reference>
<evidence type="ECO:0000256" key="5">
    <source>
        <dbReference type="ARBA" id="ARBA00023203"/>
    </source>
</evidence>
<keyword evidence="3" id="KW-0597">Phosphoprotein</keyword>
<evidence type="ECO:0000256" key="8">
    <source>
        <dbReference type="SAM" id="MobiDB-lite"/>
    </source>
</evidence>
<feature type="transmembrane region" description="Helical" evidence="9">
    <location>
        <begin position="168"/>
        <end position="190"/>
    </location>
</feature>
<keyword evidence="9" id="KW-0472">Membrane</keyword>
<feature type="compositionally biased region" description="Basic and acidic residues" evidence="8">
    <location>
        <begin position="327"/>
        <end position="345"/>
    </location>
</feature>
<dbReference type="GO" id="GO:0051015">
    <property type="term" value="F:actin filament binding"/>
    <property type="evidence" value="ECO:0007669"/>
    <property type="project" value="TreeGrafter"/>
</dbReference>
<organism evidence="11 12">
    <name type="scientific">Sinocyclocheilus grahami</name>
    <name type="common">Dianchi golden-line fish</name>
    <name type="synonym">Barbus grahami</name>
    <dbReference type="NCBI Taxonomy" id="75366"/>
    <lineage>
        <taxon>Eukaryota</taxon>
        <taxon>Metazoa</taxon>
        <taxon>Chordata</taxon>
        <taxon>Craniata</taxon>
        <taxon>Vertebrata</taxon>
        <taxon>Euteleostomi</taxon>
        <taxon>Actinopterygii</taxon>
        <taxon>Neopterygii</taxon>
        <taxon>Teleostei</taxon>
        <taxon>Ostariophysi</taxon>
        <taxon>Cypriniformes</taxon>
        <taxon>Cyprinidae</taxon>
        <taxon>Cyprininae</taxon>
        <taxon>Sinocyclocheilus</taxon>
    </lineage>
</organism>
<keyword evidence="6" id="KW-0206">Cytoskeleton</keyword>
<protein>
    <submittedName>
        <fullName evidence="11">Myosin phosphatase Rho interacting protein</fullName>
    </submittedName>
</protein>
<comment type="subcellular location">
    <subcellularLocation>
        <location evidence="1">Cytoplasm</location>
        <location evidence="1">Cytoskeleton</location>
    </subcellularLocation>
</comment>
<accession>A0A672N227</accession>
<dbReference type="InterPro" id="IPR001849">
    <property type="entry name" value="PH_domain"/>
</dbReference>
<dbReference type="Pfam" id="PF00169">
    <property type="entry name" value="PH"/>
    <property type="match status" value="2"/>
</dbReference>
<keyword evidence="2" id="KW-0963">Cytoplasm</keyword>
<dbReference type="Gene3D" id="2.30.29.30">
    <property type="entry name" value="Pleckstrin-homology domain (PH domain)/Phosphotyrosine-binding domain (PTB)"/>
    <property type="match status" value="2"/>
</dbReference>
<feature type="region of interest" description="Disordered" evidence="8">
    <location>
        <begin position="530"/>
        <end position="549"/>
    </location>
</feature>
<feature type="coiled-coil region" evidence="7">
    <location>
        <begin position="1745"/>
        <end position="1828"/>
    </location>
</feature>
<evidence type="ECO:0000256" key="2">
    <source>
        <dbReference type="ARBA" id="ARBA00022490"/>
    </source>
</evidence>
<feature type="domain" description="PH" evidence="10">
    <location>
        <begin position="42"/>
        <end position="149"/>
    </location>
</feature>
<dbReference type="PROSITE" id="PS50003">
    <property type="entry name" value="PH_DOMAIN"/>
    <property type="match status" value="2"/>
</dbReference>
<dbReference type="GO" id="GO:0015629">
    <property type="term" value="C:actin cytoskeleton"/>
    <property type="evidence" value="ECO:0007669"/>
    <property type="project" value="UniProtKB-ARBA"/>
</dbReference>
<dbReference type="SMART" id="SM00233">
    <property type="entry name" value="PH"/>
    <property type="match status" value="2"/>
</dbReference>
<dbReference type="CDD" id="cd01236">
    <property type="entry name" value="PH_RIP"/>
    <property type="match status" value="1"/>
</dbReference>
<feature type="coiled-coil region" evidence="7">
    <location>
        <begin position="464"/>
        <end position="491"/>
    </location>
</feature>
<evidence type="ECO:0000256" key="6">
    <source>
        <dbReference type="ARBA" id="ARBA00023212"/>
    </source>
</evidence>
<feature type="compositionally biased region" description="Low complexity" evidence="8">
    <location>
        <begin position="359"/>
        <end position="381"/>
    </location>
</feature>
<feature type="coiled-coil region" evidence="7">
    <location>
        <begin position="1535"/>
        <end position="1637"/>
    </location>
</feature>
<dbReference type="FunFam" id="2.30.29.30:FF:000133">
    <property type="entry name" value="myosin phosphatase Rho-interacting protein isoform X1"/>
    <property type="match status" value="1"/>
</dbReference>
<feature type="coiled-coil region" evidence="7">
    <location>
        <begin position="552"/>
        <end position="586"/>
    </location>
</feature>
<feature type="region of interest" description="Disordered" evidence="8">
    <location>
        <begin position="677"/>
        <end position="706"/>
    </location>
</feature>
<gene>
    <name evidence="11" type="primary">LOC107556659</name>
</gene>
<reference evidence="11" key="2">
    <citation type="submission" date="2025-09" db="UniProtKB">
        <authorList>
            <consortium name="Ensembl"/>
        </authorList>
    </citation>
    <scope>IDENTIFICATION</scope>
</reference>
<keyword evidence="12" id="KW-1185">Reference proteome</keyword>
<keyword evidence="9" id="KW-0812">Transmembrane</keyword>
<evidence type="ECO:0000256" key="4">
    <source>
        <dbReference type="ARBA" id="ARBA00023054"/>
    </source>
</evidence>
<dbReference type="Ensembl" id="ENSSGRT00000045019.1">
    <property type="protein sequence ID" value="ENSSGRP00000042014.1"/>
    <property type="gene ID" value="ENSSGRG00000022095.1"/>
</dbReference>
<evidence type="ECO:0000313" key="12">
    <source>
        <dbReference type="Proteomes" id="UP000472262"/>
    </source>
</evidence>
<keyword evidence="5" id="KW-0009">Actin-binding</keyword>
<feature type="compositionally biased region" description="Basic and acidic residues" evidence="8">
    <location>
        <begin position="678"/>
        <end position="706"/>
    </location>
</feature>
<dbReference type="InterPro" id="IPR052223">
    <property type="entry name" value="Actin_Cytoskeleton_Reg"/>
</dbReference>
<sequence length="2039" mass="234719">MSAKDNACRKFQANIFNKNKCQNCFKARDAHLLSDEDFTQAKPIYGGWLLLAPEGTNFDNPLHRSRKWQRRFFLLYEHGLLRYALDDMASTLPQGTINLNQCVDVVDGESRTGQKHSLCICTPEKDHYIRAESKEIIHGWQEALMVFPRTNKQNQKKKRKVETPTPQVHIYLFLVNVGSLFISCIILISFQPDLLNFKKGWMTKLYEDGLWKKHWFVLTDQSLRFYRDSIAEEAADLDGEIDLSTCYDVTEFPVQRNYGFQILSKEGAFTLSAMTSGIRRNWIQAILKNMRPTVAPDVTRSVVEAKKLHEDMTDSAPPSDHRKSRVNKREGRSKTFDWSEFRPGQENKSGQPSIKRADTSVIISSSPSSTSSATTPTAGGVNATTVAEPPSKLPHKVPQEQVRMDVDNARDTQEVDSQSTAHRNSDVQVEIEQRWHQVETTPLREEKQVQITGNLFAFLSCPQLGQAQRELARLQQQNSILQEQLQDARGREQSAREGYVLQASPDAACASVHRAPWQRLSKLNQDLKSELESQHRKQNKSNHQVSSLRRSYSEAKDIIGHHEAEIEALEEKLTAAMAEIVVSEQAVARMRSELKIERVRCQEREEEWVRNETTLRSQLRESEDRLRQVEASLLEKNQKLRQLEQQQALQRDQHKEVLRLQERLAEATGRLISMEEAQTMREERERKEQRGLEEKHDRERQGLTRRLVESEERRREIEEQLQEAQEQVEALLRGSGGIETVGLSEEVHRLQQELEAQTDMMEMLRESVRRLEEERDQLTCRCQELLNQIAEADREVGKQQACLTTVEIDYHSLESSYERVSEEFARISHVLQEKEEEVKQTKEMYEQLIRQKEQDLSEALIKMAALGSSLEETELCLQQKEELLSKMEHEFPGLVESRKAEMELQAKLVVAEDRIAELEEHLNALRLGYSDLRMRRCRSQEDLLDGLKEMQHDVSSSSSTSQLLLARSSSETEMSLVKCQRIRFSTIQCQSYHRSQGADKFQTENTSLDLTQDLSLDHMHDLSLTQDSSVVSDRSFQQCRDPEKFISIIHALEIKLLATEEKLRHLTEKIRDQPDLSSMQEHLSTRATLEDCTTKTCEELPMDEPSQKFLKTFGEQDSDEYEKALALVESCTERVREILSNQKETSSAESLICTLAEVEKRLVCATMYLRKGSSFYESCQIFAPDVQSVKESIKRFARTLTFEAEVLEMMGFSLEDLNSDIMSALNSIHKDAENIKTNCDGCLSVVYTDVLTRKLILETMFLAELDKLEMSKLSNSAFSQDVIKNACISAELAYSLQNITMNFQEEFSELQKDLLQANETLKQRDMALKDAVSTSKRAHIESMTQSNTDYLADFAPPELVPYMEQNEIEEAQNLAAEIVRRHLAGGMASHSVESESHLKTSWENLIAELKNQAKALRGLSREIERICEGEGEMDSLSGLADAIQMSSWSDDSSAVCMREALMQAQVAYVACRLRAGHTRELTLCQETSRNMAVLVQEHAERVAAIQRHYQSCLEKEHLSFTGTISSLQEENDMLRAELSYKLRELQEQRQNLTQLEEEFHMEKEELKSRHADEMGRAEQEQIARELELMECATKSQRRLETLLLEMEDAELRHKEQTRKLEQEFQGKLQELEHTNREELHKLQECYSQTICSLEERSEQVENKEEADACPMEEGDGSDQVTCRESLLRIRELEMQLSSMREELEQKPLDGDLTSLKEKYQRDLDSLKATCERGFAAMEEMHQKVIEDIQRQHQREIRKLLEEKERLLEEETNATIAAIEAMKNAHREELEKTQRSQMSGVSADIQELHRQYEEELQSIHRELEVLSEQYSQKCLENAHLAQALEAERQALGQCQRENQKLHIHNQDLNHRLNEEITRMHSCISDDKSTSSLTQGKDIYELEVLLRVKESEIQYLKQEINSLKDELQSSLRDKKYASDKYKDIYTELSIVKAKADCDINKLREKLLAATEALGELDAEGSGVTAGYDIMKSKSNPDFLKKEKSKQIRGVRSKVRGQNVSPLSVSIVLWIYAENDVGYVIV</sequence>
<keyword evidence="9" id="KW-1133">Transmembrane helix</keyword>
<evidence type="ECO:0000259" key="10">
    <source>
        <dbReference type="PROSITE" id="PS50003"/>
    </source>
</evidence>
<dbReference type="Proteomes" id="UP000472262">
    <property type="component" value="Unassembled WGS sequence"/>
</dbReference>
<dbReference type="InterPro" id="IPR011993">
    <property type="entry name" value="PH-like_dom_sf"/>
</dbReference>
<dbReference type="InterPro" id="IPR039597">
    <property type="entry name" value="M-RIP_PH"/>
</dbReference>
<evidence type="ECO:0000256" key="9">
    <source>
        <dbReference type="SAM" id="Phobius"/>
    </source>
</evidence>
<feature type="domain" description="PH" evidence="10">
    <location>
        <begin position="195"/>
        <end position="291"/>
    </location>
</feature>
<feature type="coiled-coil region" evidence="7">
    <location>
        <begin position="1399"/>
        <end position="1426"/>
    </location>
</feature>
<proteinExistence type="predicted"/>
<name>A0A672N227_SINGR</name>
<keyword evidence="4 7" id="KW-0175">Coiled coil</keyword>
<dbReference type="SUPFAM" id="SSF50729">
    <property type="entry name" value="PH domain-like"/>
    <property type="match status" value="2"/>
</dbReference>
<evidence type="ECO:0000256" key="1">
    <source>
        <dbReference type="ARBA" id="ARBA00004245"/>
    </source>
</evidence>
<evidence type="ECO:0000256" key="7">
    <source>
        <dbReference type="SAM" id="Coils"/>
    </source>
</evidence>
<evidence type="ECO:0000313" key="11">
    <source>
        <dbReference type="Ensembl" id="ENSSGRP00000042014.1"/>
    </source>
</evidence>
<dbReference type="PANTHER" id="PTHR17271:SF9">
    <property type="entry name" value="MYOSIN PHOSPHATASE RHO-INTERACTING PROTEIN"/>
    <property type="match status" value="1"/>
</dbReference>
<dbReference type="PANTHER" id="PTHR17271">
    <property type="entry name" value="PLECKSTRIN HOMOLOGY PH DOMAIN-CONTAINING PROTEIN"/>
    <property type="match status" value="1"/>
</dbReference>
<feature type="region of interest" description="Disordered" evidence="8">
    <location>
        <begin position="309"/>
        <end position="394"/>
    </location>
</feature>
<evidence type="ECO:0000256" key="3">
    <source>
        <dbReference type="ARBA" id="ARBA00022553"/>
    </source>
</evidence>
<dbReference type="CDD" id="cd13275">
    <property type="entry name" value="PH_M-RIP"/>
    <property type="match status" value="1"/>
</dbReference>
<feature type="coiled-coil region" evidence="7">
    <location>
        <begin position="1904"/>
        <end position="1977"/>
    </location>
</feature>